<gene>
    <name evidence="3" type="ORF">FO059_00490</name>
</gene>
<dbReference type="EMBL" id="CP041765">
    <property type="protein sequence ID" value="QDQ96097.1"/>
    <property type="molecule type" value="Genomic_DNA"/>
</dbReference>
<reference evidence="3 4" key="1">
    <citation type="submission" date="2019-07" db="EMBL/GenBank/DDBJ databases">
        <title>Tomitella cavernea sp. nov., an actinomycete isolated from soil.</title>
        <authorList>
            <person name="Cheng J."/>
        </authorList>
    </citation>
    <scope>NUCLEOTIDE SEQUENCE [LARGE SCALE GENOMIC DNA]</scope>
    <source>
        <strain evidence="3 4">HY188</strain>
    </source>
</reference>
<dbReference type="InterPro" id="IPR019692">
    <property type="entry name" value="CFP-6_PH"/>
</dbReference>
<protein>
    <submittedName>
        <fullName evidence="3">PH domain-containing protein</fullName>
    </submittedName>
</protein>
<keyword evidence="1" id="KW-1133">Transmembrane helix</keyword>
<accession>A0A516WZB6</accession>
<organism evidence="3 4">
    <name type="scientific">Tomitella fengzijianii</name>
    <dbReference type="NCBI Taxonomy" id="2597660"/>
    <lineage>
        <taxon>Bacteria</taxon>
        <taxon>Bacillati</taxon>
        <taxon>Actinomycetota</taxon>
        <taxon>Actinomycetes</taxon>
        <taxon>Mycobacteriales</taxon>
        <taxon>Tomitella</taxon>
    </lineage>
</organism>
<keyword evidence="4" id="KW-1185">Reference proteome</keyword>
<dbReference type="Proteomes" id="UP000317344">
    <property type="component" value="Chromosome"/>
</dbReference>
<feature type="domain" description="Low molecular weight protein antigen 6 PH" evidence="2">
    <location>
        <begin position="75"/>
        <end position="148"/>
    </location>
</feature>
<reference evidence="3 4" key="2">
    <citation type="submission" date="2019-07" db="EMBL/GenBank/DDBJ databases">
        <authorList>
            <person name="Huang Y."/>
        </authorList>
    </citation>
    <scope>NUCLEOTIDE SEQUENCE [LARGE SCALE GENOMIC DNA]</scope>
    <source>
        <strain evidence="3 4">HY188</strain>
    </source>
</reference>
<dbReference type="AlphaFoldDB" id="A0A516WZB6"/>
<dbReference type="RefSeq" id="WP_143905449.1">
    <property type="nucleotide sequence ID" value="NZ_CP041765.1"/>
</dbReference>
<dbReference type="OrthoDB" id="4381453at2"/>
<evidence type="ECO:0000313" key="4">
    <source>
        <dbReference type="Proteomes" id="UP000317344"/>
    </source>
</evidence>
<evidence type="ECO:0000313" key="3">
    <source>
        <dbReference type="EMBL" id="QDQ96097.1"/>
    </source>
</evidence>
<proteinExistence type="predicted"/>
<evidence type="ECO:0000256" key="1">
    <source>
        <dbReference type="SAM" id="Phobius"/>
    </source>
</evidence>
<keyword evidence="1" id="KW-0472">Membrane</keyword>
<feature type="transmembrane region" description="Helical" evidence="1">
    <location>
        <begin position="12"/>
        <end position="34"/>
    </location>
</feature>
<feature type="transmembrane region" description="Helical" evidence="1">
    <location>
        <begin position="40"/>
        <end position="63"/>
    </location>
</feature>
<name>A0A516WZB6_9ACTN</name>
<keyword evidence="1" id="KW-0812">Transmembrane</keyword>
<evidence type="ECO:0000259" key="2">
    <source>
        <dbReference type="Pfam" id="PF10756"/>
    </source>
</evidence>
<dbReference type="Pfam" id="PF10756">
    <property type="entry name" value="bPH_6"/>
    <property type="match status" value="1"/>
</dbReference>
<dbReference type="KEGG" id="toy:FO059_00490"/>
<sequence length="157" mass="16978">MTGPEAGPQLAWAPKWATVIAAIIGAAVLGAGSASYSDDIVGRGLLGLAAVLLLIIAAIGGLVRPRLRVVPGPGGEAPRLAVRTPFTSREYRIDQIYRLRVVRYPRLARKVPILEIDVREPDERLLLLSRWDLGTHPDRVYSALVEARAVPPEPHGL</sequence>